<evidence type="ECO:0000259" key="3">
    <source>
        <dbReference type="Pfam" id="PF26347"/>
    </source>
</evidence>
<organism evidence="4 5">
    <name type="scientific">Bacillus solimangrovi</name>
    <dbReference type="NCBI Taxonomy" id="1305675"/>
    <lineage>
        <taxon>Bacteria</taxon>
        <taxon>Bacillati</taxon>
        <taxon>Bacillota</taxon>
        <taxon>Bacilli</taxon>
        <taxon>Bacillales</taxon>
        <taxon>Bacillaceae</taxon>
        <taxon>Bacillus</taxon>
    </lineage>
</organism>
<dbReference type="OrthoDB" id="2691164at2"/>
<keyword evidence="2" id="KW-1133">Transmembrane helix</keyword>
<dbReference type="InterPro" id="IPR058620">
    <property type="entry name" value="YtrI_C"/>
</dbReference>
<dbReference type="EMBL" id="MJEH01000044">
    <property type="protein sequence ID" value="OEH91849.1"/>
    <property type="molecule type" value="Genomic_DNA"/>
</dbReference>
<keyword evidence="2" id="KW-0812">Transmembrane</keyword>
<keyword evidence="5" id="KW-1185">Reference proteome</keyword>
<reference evidence="4 5" key="1">
    <citation type="submission" date="2016-08" db="EMBL/GenBank/DDBJ databases">
        <title>Genome of Bacillus solimangrovi GH2-4.</title>
        <authorList>
            <person name="Lim S."/>
            <person name="Kim B.-C."/>
        </authorList>
    </citation>
    <scope>NUCLEOTIDE SEQUENCE [LARGE SCALE GENOMIC DNA]</scope>
    <source>
        <strain evidence="4 5">GH2-4</strain>
    </source>
</reference>
<feature type="coiled-coil region" evidence="1">
    <location>
        <begin position="45"/>
        <end position="72"/>
    </location>
</feature>
<evidence type="ECO:0000313" key="5">
    <source>
        <dbReference type="Proteomes" id="UP000095209"/>
    </source>
</evidence>
<comment type="caution">
    <text evidence="4">The sequence shown here is derived from an EMBL/GenBank/DDBJ whole genome shotgun (WGS) entry which is preliminary data.</text>
</comment>
<proteinExistence type="predicted"/>
<dbReference type="Pfam" id="PF26347">
    <property type="entry name" value="YtrI_sporulation"/>
    <property type="match status" value="1"/>
</dbReference>
<keyword evidence="1" id="KW-0175">Coiled coil</keyword>
<dbReference type="InterPro" id="IPR048198">
    <property type="entry name" value="YtrI"/>
</dbReference>
<protein>
    <recommendedName>
        <fullName evidence="3">Sporulation membrane protein YtrI C-terminal domain-containing protein</fullName>
    </recommendedName>
</protein>
<gene>
    <name evidence="4" type="ORF">BFG57_03685</name>
</gene>
<dbReference type="STRING" id="1305675.BFG57_03685"/>
<accession>A0A1E5LCT9</accession>
<feature type="domain" description="Sporulation membrane protein YtrI C-terminal" evidence="3">
    <location>
        <begin position="80"/>
        <end position="164"/>
    </location>
</feature>
<name>A0A1E5LCT9_9BACI</name>
<feature type="transmembrane region" description="Helical" evidence="2">
    <location>
        <begin position="12"/>
        <end position="34"/>
    </location>
</feature>
<evidence type="ECO:0000256" key="2">
    <source>
        <dbReference type="SAM" id="Phobius"/>
    </source>
</evidence>
<dbReference type="Proteomes" id="UP000095209">
    <property type="component" value="Unassembled WGS sequence"/>
</dbReference>
<dbReference type="NCBIfam" id="NF041479">
    <property type="entry name" value="spor_membprot_YtrI"/>
    <property type="match status" value="1"/>
</dbReference>
<sequence length="167" mass="19839">MRVPPYYRDPKWQRFFAGTFIGMVVSWGVFLFIFGQMQDEQILTLSEQRNKITQLNQEIQMWKEDVEHLNNENKKKLIVEDIVIELTNAKELKLDLLTVQLLKDAIQGELQPLLKQNIATIVENKNFLFKTIENKIYDFDQSQYTVKVKYLFLSTTLEVHVEVQLRK</sequence>
<evidence type="ECO:0000313" key="4">
    <source>
        <dbReference type="EMBL" id="OEH91849.1"/>
    </source>
</evidence>
<dbReference type="RefSeq" id="WP_069718135.1">
    <property type="nucleotide sequence ID" value="NZ_MJEH01000044.1"/>
</dbReference>
<keyword evidence="2" id="KW-0472">Membrane</keyword>
<dbReference type="AlphaFoldDB" id="A0A1E5LCT9"/>
<evidence type="ECO:0000256" key="1">
    <source>
        <dbReference type="SAM" id="Coils"/>
    </source>
</evidence>